<feature type="domain" description="Class II aldolase/adducin N-terminal" evidence="1">
    <location>
        <begin position="7"/>
        <end position="219"/>
    </location>
</feature>
<evidence type="ECO:0000259" key="1">
    <source>
        <dbReference type="SMART" id="SM01007"/>
    </source>
</evidence>
<dbReference type="SUPFAM" id="SSF53639">
    <property type="entry name" value="AraD/HMP-PK domain-like"/>
    <property type="match status" value="1"/>
</dbReference>
<reference evidence="2 3" key="1">
    <citation type="submission" date="2023-04" db="EMBL/GenBank/DDBJ databases">
        <title>Fusibacter bizertensis strain WBS, isolated from littoral bottom sediments of the Arctic seas - biochemical and genomic analysis.</title>
        <authorList>
            <person name="Brioukhanov A.L."/>
        </authorList>
    </citation>
    <scope>NUCLEOTIDE SEQUENCE [LARGE SCALE GENOMIC DNA]</scope>
    <source>
        <strain evidence="2 3">WBS</strain>
    </source>
</reference>
<proteinExistence type="predicted"/>
<organism evidence="2 3">
    <name type="scientific">Fusibacter bizertensis</name>
    <dbReference type="NCBI Taxonomy" id="1488331"/>
    <lineage>
        <taxon>Bacteria</taxon>
        <taxon>Bacillati</taxon>
        <taxon>Bacillota</taxon>
        <taxon>Clostridia</taxon>
        <taxon>Eubacteriales</taxon>
        <taxon>Eubacteriales Family XII. Incertae Sedis</taxon>
        <taxon>Fusibacter</taxon>
    </lineage>
</organism>
<dbReference type="Pfam" id="PF00596">
    <property type="entry name" value="Aldolase_II"/>
    <property type="match status" value="1"/>
</dbReference>
<dbReference type="SMART" id="SM01007">
    <property type="entry name" value="Aldolase_II"/>
    <property type="match status" value="1"/>
</dbReference>
<dbReference type="InterPro" id="IPR036409">
    <property type="entry name" value="Aldolase_II/adducin_N_sf"/>
</dbReference>
<dbReference type="EMBL" id="JARYZI010000005">
    <property type="protein sequence ID" value="MDH8678314.1"/>
    <property type="molecule type" value="Genomic_DNA"/>
</dbReference>
<keyword evidence="3" id="KW-1185">Reference proteome</keyword>
<evidence type="ECO:0000313" key="2">
    <source>
        <dbReference type="EMBL" id="MDH8678314.1"/>
    </source>
</evidence>
<comment type="caution">
    <text evidence="2">The sequence shown here is derived from an EMBL/GenBank/DDBJ whole genome shotgun (WGS) entry which is preliminary data.</text>
</comment>
<gene>
    <name evidence="2" type="ORF">QE109_09155</name>
</gene>
<sequence>MGSISREFIALCHQYSDAVDLIQAGGGNASTKYLLENESTKKMMIKASGFLMSEVDDKSGFSIIDLDKIIAIVDGVQKNIISIDDESLQNQMVNEANLSKLRPSIETYLHALLPFKHVLHLHSFAALRYTSTEDYSKRVAHQFDKPNTYDHDFLCVGYEKPGMKLALELQQKLNMYKAVYHKTPQIILLKNHGIIIAADDLEQVEQLYTKSEDYLLKQMVLPVETSSSYRQIIDIKRAFASSFDNLQVFVRLNEDRDLVRFKRLRLSFPDAVVFCGPEAIYSENYDQLIDHIEAYKIKYNDFPKIIVYQKNLYFVATTIKKCLEIQDVLKIQFLLDEQLGEKLNLLEVAQIYELLNWEAEKYRKKL</sequence>
<name>A0ABT6ND22_9FIRM</name>
<dbReference type="Proteomes" id="UP001158045">
    <property type="component" value="Unassembled WGS sequence"/>
</dbReference>
<dbReference type="RefSeq" id="WP_281094155.1">
    <property type="nucleotide sequence ID" value="NZ_JARYZI010000005.1"/>
</dbReference>
<dbReference type="Gene3D" id="3.40.225.10">
    <property type="entry name" value="Class II aldolase/adducin N-terminal domain"/>
    <property type="match status" value="1"/>
</dbReference>
<protein>
    <submittedName>
        <fullName evidence="2">Class II aldolase/adducin family protein</fullName>
    </submittedName>
</protein>
<dbReference type="InterPro" id="IPR001303">
    <property type="entry name" value="Aldolase_II/adducin_N"/>
</dbReference>
<evidence type="ECO:0000313" key="3">
    <source>
        <dbReference type="Proteomes" id="UP001158045"/>
    </source>
</evidence>
<accession>A0ABT6ND22</accession>